<keyword evidence="4" id="KW-1185">Reference proteome</keyword>
<feature type="region of interest" description="Disordered" evidence="1">
    <location>
        <begin position="17"/>
        <end position="37"/>
    </location>
</feature>
<sequence>MANLNNASARLRKTFHYPADDDDASNSEPEAMDEQEQESYIARLAAENTARNTQFHQLLLALPALASIPYIFTLFRPRSTLLSLLALTSLASSVFLLLRLPHTSTGFPLLDAWAASPSPSASNDATRRKQQRYQMKRQVMGENSPLEVWLPYLNLGLVCVLVLLGLVSGQAWKGAFQWIGMGNLPGVVFAVIVVAKLMMASVDPEAELGALKYSYKGA</sequence>
<feature type="transmembrane region" description="Helical" evidence="2">
    <location>
        <begin position="149"/>
        <end position="167"/>
    </location>
</feature>
<evidence type="ECO:0000256" key="2">
    <source>
        <dbReference type="SAM" id="Phobius"/>
    </source>
</evidence>
<evidence type="ECO:0000313" key="3">
    <source>
        <dbReference type="EMBL" id="KAK0385854.1"/>
    </source>
</evidence>
<keyword evidence="2" id="KW-0472">Membrane</keyword>
<organism evidence="3 4">
    <name type="scientific">Sarocladium strictum</name>
    <name type="common">Black bundle disease fungus</name>
    <name type="synonym">Acremonium strictum</name>
    <dbReference type="NCBI Taxonomy" id="5046"/>
    <lineage>
        <taxon>Eukaryota</taxon>
        <taxon>Fungi</taxon>
        <taxon>Dikarya</taxon>
        <taxon>Ascomycota</taxon>
        <taxon>Pezizomycotina</taxon>
        <taxon>Sordariomycetes</taxon>
        <taxon>Hypocreomycetidae</taxon>
        <taxon>Hypocreales</taxon>
        <taxon>Sarocladiaceae</taxon>
        <taxon>Sarocladium</taxon>
    </lineage>
</organism>
<evidence type="ECO:0000256" key="1">
    <source>
        <dbReference type="SAM" id="MobiDB-lite"/>
    </source>
</evidence>
<keyword evidence="2" id="KW-0812">Transmembrane</keyword>
<proteinExistence type="predicted"/>
<name>A0AA39GG17_SARSR</name>
<feature type="transmembrane region" description="Helical" evidence="2">
    <location>
        <begin position="179"/>
        <end position="199"/>
    </location>
</feature>
<comment type="caution">
    <text evidence="3">The sequence shown here is derived from an EMBL/GenBank/DDBJ whole genome shotgun (WGS) entry which is preliminary data.</text>
</comment>
<dbReference type="AlphaFoldDB" id="A0AA39GG17"/>
<gene>
    <name evidence="3" type="ORF">NLU13_7031</name>
</gene>
<keyword evidence="2" id="KW-1133">Transmembrane helix</keyword>
<reference evidence="3" key="1">
    <citation type="submission" date="2022-10" db="EMBL/GenBank/DDBJ databases">
        <title>Determination and structural analysis of whole genome sequence of Sarocladium strictum F4-1.</title>
        <authorList>
            <person name="Hu L."/>
            <person name="Jiang Y."/>
        </authorList>
    </citation>
    <scope>NUCLEOTIDE SEQUENCE</scope>
    <source>
        <strain evidence="3">F4-1</strain>
    </source>
</reference>
<evidence type="ECO:0000313" key="4">
    <source>
        <dbReference type="Proteomes" id="UP001175261"/>
    </source>
</evidence>
<dbReference type="EMBL" id="JAPDFR010000006">
    <property type="protein sequence ID" value="KAK0385854.1"/>
    <property type="molecule type" value="Genomic_DNA"/>
</dbReference>
<feature type="transmembrane region" description="Helical" evidence="2">
    <location>
        <begin position="82"/>
        <end position="100"/>
    </location>
</feature>
<dbReference type="Proteomes" id="UP001175261">
    <property type="component" value="Unassembled WGS sequence"/>
</dbReference>
<accession>A0AA39GG17</accession>
<protein>
    <submittedName>
        <fullName evidence="3">Uncharacterized protein</fullName>
    </submittedName>
</protein>
<feature type="compositionally biased region" description="Acidic residues" evidence="1">
    <location>
        <begin position="20"/>
        <end position="37"/>
    </location>
</feature>